<accession>M2QK92</accession>
<organism evidence="3 4">
    <name type="scientific">Ceriporiopsis subvermispora (strain B)</name>
    <name type="common">White-rot fungus</name>
    <name type="synonym">Gelatoporia subvermispora</name>
    <dbReference type="NCBI Taxonomy" id="914234"/>
    <lineage>
        <taxon>Eukaryota</taxon>
        <taxon>Fungi</taxon>
        <taxon>Dikarya</taxon>
        <taxon>Basidiomycota</taxon>
        <taxon>Agaricomycotina</taxon>
        <taxon>Agaricomycetes</taxon>
        <taxon>Polyporales</taxon>
        <taxon>Gelatoporiaceae</taxon>
        <taxon>Gelatoporia</taxon>
    </lineage>
</organism>
<feature type="region of interest" description="Disordered" evidence="2">
    <location>
        <begin position="623"/>
        <end position="643"/>
    </location>
</feature>
<dbReference type="AlphaFoldDB" id="M2QK92"/>
<dbReference type="EMBL" id="KB445810">
    <property type="protein sequence ID" value="EMD32540.1"/>
    <property type="molecule type" value="Genomic_DNA"/>
</dbReference>
<feature type="compositionally biased region" description="Polar residues" evidence="2">
    <location>
        <begin position="836"/>
        <end position="852"/>
    </location>
</feature>
<dbReference type="STRING" id="914234.M2QK92"/>
<feature type="region of interest" description="Disordered" evidence="2">
    <location>
        <begin position="21"/>
        <end position="114"/>
    </location>
</feature>
<feature type="region of interest" description="Disordered" evidence="2">
    <location>
        <begin position="140"/>
        <end position="159"/>
    </location>
</feature>
<dbReference type="OrthoDB" id="10255630at2759"/>
<dbReference type="HOGENOM" id="CLU_018301_0_0_1"/>
<evidence type="ECO:0000313" key="3">
    <source>
        <dbReference type="EMBL" id="EMD32540.1"/>
    </source>
</evidence>
<dbReference type="PANTHER" id="PTHR43941:SF12">
    <property type="entry name" value="CRESTIN"/>
    <property type="match status" value="1"/>
</dbReference>
<evidence type="ECO:0000256" key="2">
    <source>
        <dbReference type="SAM" id="MobiDB-lite"/>
    </source>
</evidence>
<gene>
    <name evidence="3" type="ORF">CERSUDRAFT_118597</name>
</gene>
<evidence type="ECO:0000313" key="4">
    <source>
        <dbReference type="Proteomes" id="UP000016930"/>
    </source>
</evidence>
<feature type="compositionally biased region" description="Pro residues" evidence="2">
    <location>
        <begin position="94"/>
        <end position="111"/>
    </location>
</feature>
<feature type="compositionally biased region" description="Basic and acidic residues" evidence="2">
    <location>
        <begin position="623"/>
        <end position="638"/>
    </location>
</feature>
<sequence>MSEDDRAAKAARARALLKKRQAQKAAGAFVSTGSGIATPTSPPARAYSPALSEVSVVPTEDDKNERNVGDLFSKGQVGNGSDIPWLSSLARVEPTPPPTPPVPISPPPATSPPAAFVASQAVQEDLSSVVQDLRRRVSQLESEKAGLATSLEQKNDAETRALQTEQALQAEREKSHKLQELARRLEGDIRQLSEEVKHKDASLTSLSSEKTSIEASVRDVTQRLEGEVCKFSEDAKRKDASLASLTAEKAALEASVERLSTVEAKAQDTETALKVERAKSGSLSERLHELEGLVEKSSHEIQQQQQTISLLVSEKTSLTTAVERLEDAESRLKEADRLLKAERATTQDLRARVMQLEAEAQDSSSSIAELSASEKELADKCREQERELHLLHTTVNDLRAQAEHHERRVRELEEQIQSDDRAERLEATLQNTQDRADELEFQLSKLQQTHVALKKERDELEVKVIETAASEAVLQTRYTELEKQAVSTREELDLTTSTRDSLRQELDTLRSQAVGSQKDVMELQSKLSQLTTELKASTRQLQQTQAELTAATRRTDEAERTQKELQQEGTNLMRSLDEVRPKIVELTNAKLELQEKVEGLQAALRSRDTAIKQLEATVESLQTEKTRADEEAQAKADGEQASYESRLAQLRESLDALRDASTRQEEELVSRTQERDYARLEIQGLQAELARLTSIIASHTSELESLRHAISEAQQAHDMTRASLEQAQDELDGYRETLMARDAELAQARSAAAQQEGRLTPNSEVDNEHVLALSEAQARVRELEGTAFDADARAHAAQRRVAELEDELSQLLSAPQASRNAGRQGQRRAAGRPQHTTRPSSRLSKASETPSLSVFDGLSPETKHKRRVSLGMLKARIDSELAAARSGLPMVVEDASALSHAHMAAGMKPQFMDEAHVFWCSACQGDLVVL</sequence>
<protein>
    <submittedName>
        <fullName evidence="3">Uncharacterized protein</fullName>
    </submittedName>
</protein>
<evidence type="ECO:0000256" key="1">
    <source>
        <dbReference type="SAM" id="Coils"/>
    </source>
</evidence>
<dbReference type="Gene3D" id="1.10.287.1490">
    <property type="match status" value="1"/>
</dbReference>
<proteinExistence type="predicted"/>
<feature type="coiled-coil region" evidence="1">
    <location>
        <begin position="287"/>
        <end position="463"/>
    </location>
</feature>
<dbReference type="PANTHER" id="PTHR43941">
    <property type="entry name" value="STRUCTURAL MAINTENANCE OF CHROMOSOMES PROTEIN 2"/>
    <property type="match status" value="1"/>
</dbReference>
<dbReference type="Proteomes" id="UP000016930">
    <property type="component" value="Unassembled WGS sequence"/>
</dbReference>
<dbReference type="SUPFAM" id="SSF57997">
    <property type="entry name" value="Tropomyosin"/>
    <property type="match status" value="2"/>
</dbReference>
<reference evidence="3 4" key="1">
    <citation type="journal article" date="2012" name="Proc. Natl. Acad. Sci. U.S.A.">
        <title>Comparative genomics of Ceriporiopsis subvermispora and Phanerochaete chrysosporium provide insight into selective ligninolysis.</title>
        <authorList>
            <person name="Fernandez-Fueyo E."/>
            <person name="Ruiz-Duenas F.J."/>
            <person name="Ferreira P."/>
            <person name="Floudas D."/>
            <person name="Hibbett D.S."/>
            <person name="Canessa P."/>
            <person name="Larrondo L.F."/>
            <person name="James T.Y."/>
            <person name="Seelenfreund D."/>
            <person name="Lobos S."/>
            <person name="Polanco R."/>
            <person name="Tello M."/>
            <person name="Honda Y."/>
            <person name="Watanabe T."/>
            <person name="Watanabe T."/>
            <person name="Ryu J.S."/>
            <person name="Kubicek C.P."/>
            <person name="Schmoll M."/>
            <person name="Gaskell J."/>
            <person name="Hammel K.E."/>
            <person name="St John F.J."/>
            <person name="Vanden Wymelenberg A."/>
            <person name="Sabat G."/>
            <person name="Splinter BonDurant S."/>
            <person name="Syed K."/>
            <person name="Yadav J.S."/>
            <person name="Doddapaneni H."/>
            <person name="Subramanian V."/>
            <person name="Lavin J.L."/>
            <person name="Oguiza J.A."/>
            <person name="Perez G."/>
            <person name="Pisabarro A.G."/>
            <person name="Ramirez L."/>
            <person name="Santoyo F."/>
            <person name="Master E."/>
            <person name="Coutinho P.M."/>
            <person name="Henrissat B."/>
            <person name="Lombard V."/>
            <person name="Magnuson J.K."/>
            <person name="Kuees U."/>
            <person name="Hori C."/>
            <person name="Igarashi K."/>
            <person name="Samejima M."/>
            <person name="Held B.W."/>
            <person name="Barry K.W."/>
            <person name="LaButti K.M."/>
            <person name="Lapidus A."/>
            <person name="Lindquist E.A."/>
            <person name="Lucas S.M."/>
            <person name="Riley R."/>
            <person name="Salamov A.A."/>
            <person name="Hoffmeister D."/>
            <person name="Schwenk D."/>
            <person name="Hadar Y."/>
            <person name="Yarden O."/>
            <person name="de Vries R.P."/>
            <person name="Wiebenga A."/>
            <person name="Stenlid J."/>
            <person name="Eastwood D."/>
            <person name="Grigoriev I.V."/>
            <person name="Berka R.M."/>
            <person name="Blanchette R.A."/>
            <person name="Kersten P."/>
            <person name="Martinez A.T."/>
            <person name="Vicuna R."/>
            <person name="Cullen D."/>
        </authorList>
    </citation>
    <scope>NUCLEOTIDE SEQUENCE [LARGE SCALE GENOMIC DNA]</scope>
    <source>
        <strain evidence="3 4">B</strain>
    </source>
</reference>
<keyword evidence="4" id="KW-1185">Reference proteome</keyword>
<name>M2QK92_CERS8</name>
<feature type="region of interest" description="Disordered" evidence="2">
    <location>
        <begin position="813"/>
        <end position="860"/>
    </location>
</feature>
<keyword evidence="1" id="KW-0175">Coiled coil</keyword>